<feature type="region of interest" description="Disordered" evidence="1">
    <location>
        <begin position="1"/>
        <end position="51"/>
    </location>
</feature>
<proteinExistence type="predicted"/>
<dbReference type="EMBL" id="CAWUPB010000905">
    <property type="protein sequence ID" value="CAK7328992.1"/>
    <property type="molecule type" value="Genomic_DNA"/>
</dbReference>
<dbReference type="PANTHER" id="PTHR33386">
    <property type="entry name" value="OS02G0740600 PROTEIN"/>
    <property type="match status" value="1"/>
</dbReference>
<evidence type="ECO:0000313" key="2">
    <source>
        <dbReference type="EMBL" id="CAK7328992.1"/>
    </source>
</evidence>
<evidence type="ECO:0000313" key="3">
    <source>
        <dbReference type="Proteomes" id="UP001314170"/>
    </source>
</evidence>
<dbReference type="AlphaFoldDB" id="A0AAV1R4Q8"/>
<dbReference type="PANTHER" id="PTHR33386:SF5">
    <property type="entry name" value="OS02G0740600 PROTEIN"/>
    <property type="match status" value="1"/>
</dbReference>
<gene>
    <name evidence="2" type="ORF">DCAF_LOCUS6739</name>
</gene>
<name>A0AAV1R4Q8_9ROSI</name>
<accession>A0AAV1R4Q8</accession>
<sequence>MSGNSSYETSWADQWDYNPDPAGYHNKDSSSNDSTAKYKQKLGEGVGKTKQVASTGFKKVKEGTSVGFNWIKDKYQKTTQKN</sequence>
<dbReference type="Proteomes" id="UP001314170">
    <property type="component" value="Unassembled WGS sequence"/>
</dbReference>
<protein>
    <recommendedName>
        <fullName evidence="4">CDP-diacylglycerol-glycerol-3-phosphate 3-phosphatidyltransferase</fullName>
    </recommendedName>
</protein>
<comment type="caution">
    <text evidence="2">The sequence shown here is derived from an EMBL/GenBank/DDBJ whole genome shotgun (WGS) entry which is preliminary data.</text>
</comment>
<evidence type="ECO:0008006" key="4">
    <source>
        <dbReference type="Google" id="ProtNLM"/>
    </source>
</evidence>
<feature type="compositionally biased region" description="Polar residues" evidence="1">
    <location>
        <begin position="1"/>
        <end position="12"/>
    </location>
</feature>
<reference evidence="2 3" key="1">
    <citation type="submission" date="2024-01" db="EMBL/GenBank/DDBJ databases">
        <authorList>
            <person name="Waweru B."/>
        </authorList>
    </citation>
    <scope>NUCLEOTIDE SEQUENCE [LARGE SCALE GENOMIC DNA]</scope>
</reference>
<organism evidence="2 3">
    <name type="scientific">Dovyalis caffra</name>
    <dbReference type="NCBI Taxonomy" id="77055"/>
    <lineage>
        <taxon>Eukaryota</taxon>
        <taxon>Viridiplantae</taxon>
        <taxon>Streptophyta</taxon>
        <taxon>Embryophyta</taxon>
        <taxon>Tracheophyta</taxon>
        <taxon>Spermatophyta</taxon>
        <taxon>Magnoliopsida</taxon>
        <taxon>eudicotyledons</taxon>
        <taxon>Gunneridae</taxon>
        <taxon>Pentapetalae</taxon>
        <taxon>rosids</taxon>
        <taxon>fabids</taxon>
        <taxon>Malpighiales</taxon>
        <taxon>Salicaceae</taxon>
        <taxon>Flacourtieae</taxon>
        <taxon>Dovyalis</taxon>
    </lineage>
</organism>
<evidence type="ECO:0000256" key="1">
    <source>
        <dbReference type="SAM" id="MobiDB-lite"/>
    </source>
</evidence>
<keyword evidence="3" id="KW-1185">Reference proteome</keyword>